<protein>
    <submittedName>
        <fullName evidence="1">Protein N-terminal asparagine amidohydrolase</fullName>
    </submittedName>
</protein>
<dbReference type="AlphaFoldDB" id="A0AAE2C6L7"/>
<dbReference type="GO" id="GO:0008418">
    <property type="term" value="F:protein-N-terminal asparagine amidohydrolase activity"/>
    <property type="evidence" value="ECO:0007669"/>
    <property type="project" value="InterPro"/>
</dbReference>
<accession>A0AAE2C6L7</accession>
<reference evidence="1" key="2">
    <citation type="journal article" date="2024" name="Plant">
        <title>Genomic evolution and insights into agronomic trait innovations of Sesamum species.</title>
        <authorList>
            <person name="Miao H."/>
            <person name="Wang L."/>
            <person name="Qu L."/>
            <person name="Liu H."/>
            <person name="Sun Y."/>
            <person name="Le M."/>
            <person name="Wang Q."/>
            <person name="Wei S."/>
            <person name="Zheng Y."/>
            <person name="Lin W."/>
            <person name="Duan Y."/>
            <person name="Cao H."/>
            <person name="Xiong S."/>
            <person name="Wang X."/>
            <person name="Wei L."/>
            <person name="Li C."/>
            <person name="Ma Q."/>
            <person name="Ju M."/>
            <person name="Zhao R."/>
            <person name="Li G."/>
            <person name="Mu C."/>
            <person name="Tian Q."/>
            <person name="Mei H."/>
            <person name="Zhang T."/>
            <person name="Gao T."/>
            <person name="Zhang H."/>
        </authorList>
    </citation>
    <scope>NUCLEOTIDE SEQUENCE</scope>
    <source>
        <strain evidence="1">K16</strain>
    </source>
</reference>
<dbReference type="PANTHER" id="PTHR12498">
    <property type="entry name" value="N-TERMINAL ASPARAGINE AMIDOHYDROLASE"/>
    <property type="match status" value="1"/>
</dbReference>
<dbReference type="GO" id="GO:0006511">
    <property type="term" value="P:ubiquitin-dependent protein catabolic process"/>
    <property type="evidence" value="ECO:0007669"/>
    <property type="project" value="TreeGrafter"/>
</dbReference>
<name>A0AAE2C6L7_9LAMI</name>
<gene>
    <name evidence="1" type="ORF">Sango_0174700</name>
</gene>
<dbReference type="InterPro" id="IPR026750">
    <property type="entry name" value="NTAN1"/>
</dbReference>
<evidence type="ECO:0000313" key="1">
    <source>
        <dbReference type="EMBL" id="KAK4411017.1"/>
    </source>
</evidence>
<evidence type="ECO:0000313" key="2">
    <source>
        <dbReference type="Proteomes" id="UP001289374"/>
    </source>
</evidence>
<reference evidence="1" key="1">
    <citation type="submission" date="2020-06" db="EMBL/GenBank/DDBJ databases">
        <authorList>
            <person name="Li T."/>
            <person name="Hu X."/>
            <person name="Zhang T."/>
            <person name="Song X."/>
            <person name="Zhang H."/>
            <person name="Dai N."/>
            <person name="Sheng W."/>
            <person name="Hou X."/>
            <person name="Wei L."/>
        </authorList>
    </citation>
    <scope>NUCLEOTIDE SEQUENCE</scope>
    <source>
        <strain evidence="1">K16</strain>
        <tissue evidence="1">Leaf</tissue>
    </source>
</reference>
<dbReference type="GO" id="GO:0005634">
    <property type="term" value="C:nucleus"/>
    <property type="evidence" value="ECO:0007669"/>
    <property type="project" value="TreeGrafter"/>
</dbReference>
<sequence length="405" mass="45309">MRQSEAQTLSRGAPPPDKNYSIITMIYLGGEPFAPDDSSEGIDTLIALMEHPVLVSASNSFKSMAEMRVSVSENSSSVGPEISKCVYIFQREFATVDPALVDLVGTDEATTCVGIAIRNCKTGMISVAHMDSPNVVDTGLSQMLSLVADHESDALLDVHLIGGFDDISSQVWPYSPVMHLIYQRKEKFQIQTLHVLGHNTKWDSEGIAYPIFHGFVMETSTGSITPASFDGTSRCPDEIVRRIRVTAAFEDPSWTGKLLDTYDTRTDHFVIAPCVWTIRQKHIALTLQNLSDTEILLACSSSPYAEVPDFVDNEKRLMCLEEVGLLDQTPKLERNFSFKAAPYVSEDCRRDLGQTVNKMKLSIALMDFVMQFETSYIKLNLLKTSWDRYPCKEDANDLRIDERHK</sequence>
<keyword evidence="2" id="KW-1185">Reference proteome</keyword>
<comment type="caution">
    <text evidence="1">The sequence shown here is derived from an EMBL/GenBank/DDBJ whole genome shotgun (WGS) entry which is preliminary data.</text>
</comment>
<dbReference type="EMBL" id="JACGWL010000001">
    <property type="protein sequence ID" value="KAK4411017.1"/>
    <property type="molecule type" value="Genomic_DNA"/>
</dbReference>
<dbReference type="Proteomes" id="UP001289374">
    <property type="component" value="Unassembled WGS sequence"/>
</dbReference>
<proteinExistence type="predicted"/>
<dbReference type="PANTHER" id="PTHR12498:SF0">
    <property type="entry name" value="PROTEIN N-TERMINAL ASPARAGINE AMIDOHYDROLASE"/>
    <property type="match status" value="1"/>
</dbReference>
<organism evidence="1 2">
    <name type="scientific">Sesamum angolense</name>
    <dbReference type="NCBI Taxonomy" id="2727404"/>
    <lineage>
        <taxon>Eukaryota</taxon>
        <taxon>Viridiplantae</taxon>
        <taxon>Streptophyta</taxon>
        <taxon>Embryophyta</taxon>
        <taxon>Tracheophyta</taxon>
        <taxon>Spermatophyta</taxon>
        <taxon>Magnoliopsida</taxon>
        <taxon>eudicotyledons</taxon>
        <taxon>Gunneridae</taxon>
        <taxon>Pentapetalae</taxon>
        <taxon>asterids</taxon>
        <taxon>lamiids</taxon>
        <taxon>Lamiales</taxon>
        <taxon>Pedaliaceae</taxon>
        <taxon>Sesamum</taxon>
    </lineage>
</organism>
<dbReference type="Pfam" id="PF14736">
    <property type="entry name" value="N_Asn_amidohyd"/>
    <property type="match status" value="1"/>
</dbReference>